<name>A7TNU4_VANPO</name>
<evidence type="ECO:0000313" key="1">
    <source>
        <dbReference type="EMBL" id="EDO16087.1"/>
    </source>
</evidence>
<dbReference type="KEGG" id="vpo:Kpol_1016p30"/>
<evidence type="ECO:0000313" key="2">
    <source>
        <dbReference type="Proteomes" id="UP000000267"/>
    </source>
</evidence>
<dbReference type="RefSeq" id="XP_001643945.1">
    <property type="nucleotide sequence ID" value="XM_001643895.1"/>
</dbReference>
<keyword evidence="2" id="KW-1185">Reference proteome</keyword>
<gene>
    <name evidence="1" type="ORF">Kpol_1016p30</name>
</gene>
<organism evidence="2">
    <name type="scientific">Vanderwaltozyma polyspora (strain ATCC 22028 / DSM 70294 / BCRC 21397 / CBS 2163 / NBRC 10782 / NRRL Y-8283 / UCD 57-17)</name>
    <name type="common">Kluyveromyces polysporus</name>
    <dbReference type="NCBI Taxonomy" id="436907"/>
    <lineage>
        <taxon>Eukaryota</taxon>
        <taxon>Fungi</taxon>
        <taxon>Dikarya</taxon>
        <taxon>Ascomycota</taxon>
        <taxon>Saccharomycotina</taxon>
        <taxon>Saccharomycetes</taxon>
        <taxon>Saccharomycetales</taxon>
        <taxon>Saccharomycetaceae</taxon>
        <taxon>Vanderwaltozyma</taxon>
    </lineage>
</organism>
<dbReference type="Proteomes" id="UP000000267">
    <property type="component" value="Unassembled WGS sequence"/>
</dbReference>
<protein>
    <submittedName>
        <fullName evidence="1">Uncharacterized protein</fullName>
    </submittedName>
</protein>
<dbReference type="EMBL" id="DS480434">
    <property type="protein sequence ID" value="EDO16087.1"/>
    <property type="molecule type" value="Genomic_DNA"/>
</dbReference>
<sequence length="208" mass="24590">MSSQMKILKRIKSIVRHSKEHEKEEEPFKNIDLVDISDDFINVFHNNEVTRNISNNDEEAEISSQDMATVLTGNKNYRDGVSKFSFKKRSDNKNSKFSSGRSNSYSALENKLQNKFESIRYTSIQLKKNPNKEEYIPRDNEIETSKVQTVIARTEKNKIMGNNLNRLQEGYESEEFEKFNEKFNRISKYTNRMKMHIKHKKKYFEAVP</sequence>
<dbReference type="AlphaFoldDB" id="A7TNU4"/>
<proteinExistence type="predicted"/>
<reference evidence="1 2" key="1">
    <citation type="journal article" date="2007" name="Proc. Natl. Acad. Sci. U.S.A.">
        <title>Independent sorting-out of thousands of duplicated gene pairs in two yeast species descended from a whole-genome duplication.</title>
        <authorList>
            <person name="Scannell D.R."/>
            <person name="Frank A.C."/>
            <person name="Conant G.C."/>
            <person name="Byrne K.P."/>
            <person name="Woolfit M."/>
            <person name="Wolfe K.H."/>
        </authorList>
    </citation>
    <scope>NUCLEOTIDE SEQUENCE [LARGE SCALE GENOMIC DNA]</scope>
    <source>
        <strain evidence="2">ATCC 22028 / DSM 70294 / BCRC 21397 / CBS 2163 / NBRC 10782 / NRRL Y-8283 / UCD 57-17</strain>
    </source>
</reference>
<dbReference type="HOGENOM" id="CLU_1321785_0_0_1"/>
<dbReference type="InParanoid" id="A7TNU4"/>
<dbReference type="GeneID" id="5544191"/>
<accession>A7TNU4</accession>